<evidence type="ECO:0000313" key="2">
    <source>
        <dbReference type="EMBL" id="KAK1659252.1"/>
    </source>
</evidence>
<dbReference type="RefSeq" id="XP_060424016.1">
    <property type="nucleotide sequence ID" value="XM_060567067.1"/>
</dbReference>
<comment type="caution">
    <text evidence="2">The sequence shown here is derived from an EMBL/GenBank/DDBJ whole genome shotgun (WGS) entry which is preliminary data.</text>
</comment>
<dbReference type="GeneID" id="85451593"/>
<evidence type="ECO:0000313" key="3">
    <source>
        <dbReference type="Proteomes" id="UP001224890"/>
    </source>
</evidence>
<dbReference type="AlphaFoldDB" id="A0AAJ0EQ57"/>
<feature type="region of interest" description="Disordered" evidence="1">
    <location>
        <begin position="1"/>
        <end position="21"/>
    </location>
</feature>
<proteinExistence type="predicted"/>
<dbReference type="Proteomes" id="UP001224890">
    <property type="component" value="Unassembled WGS sequence"/>
</dbReference>
<accession>A0AAJ0EQ57</accession>
<keyword evidence="3" id="KW-1185">Reference proteome</keyword>
<dbReference type="EMBL" id="JAHMHR010000063">
    <property type="protein sequence ID" value="KAK1659252.1"/>
    <property type="molecule type" value="Genomic_DNA"/>
</dbReference>
<organism evidence="2 3">
    <name type="scientific">Colletotrichum godetiae</name>
    <dbReference type="NCBI Taxonomy" id="1209918"/>
    <lineage>
        <taxon>Eukaryota</taxon>
        <taxon>Fungi</taxon>
        <taxon>Dikarya</taxon>
        <taxon>Ascomycota</taxon>
        <taxon>Pezizomycotina</taxon>
        <taxon>Sordariomycetes</taxon>
        <taxon>Hypocreomycetidae</taxon>
        <taxon>Glomerellales</taxon>
        <taxon>Glomerellaceae</taxon>
        <taxon>Colletotrichum</taxon>
        <taxon>Colletotrichum acutatum species complex</taxon>
    </lineage>
</organism>
<reference evidence="2" key="1">
    <citation type="submission" date="2021-06" db="EMBL/GenBank/DDBJ databases">
        <title>Comparative genomics, transcriptomics and evolutionary studies reveal genomic signatures of adaptation to plant cell wall in hemibiotrophic fungi.</title>
        <authorList>
            <consortium name="DOE Joint Genome Institute"/>
            <person name="Baroncelli R."/>
            <person name="Diaz J.F."/>
            <person name="Benocci T."/>
            <person name="Peng M."/>
            <person name="Battaglia E."/>
            <person name="Haridas S."/>
            <person name="Andreopoulos W."/>
            <person name="Labutti K."/>
            <person name="Pangilinan J."/>
            <person name="Floch G.L."/>
            <person name="Makela M.R."/>
            <person name="Henrissat B."/>
            <person name="Grigoriev I.V."/>
            <person name="Crouch J.A."/>
            <person name="De Vries R.P."/>
            <person name="Sukno S.A."/>
            <person name="Thon M.R."/>
        </authorList>
    </citation>
    <scope>NUCLEOTIDE SEQUENCE</scope>
    <source>
        <strain evidence="2">CBS 193.32</strain>
    </source>
</reference>
<sequence>MMGQASREPAPRTDGYLAGASPRRGCDQGRQWECQSEVCAVKFAPPCDTGWELCKRVRRAVAFDTKREQVKLKSDQEENDSGHKPLLHPRLCFTSSSKHRLTAYGTQPTTRGTLAWVTCRSSKTTREQLEKSGVVAEGDAWGSQVKHPISSAVAGGRPDVRQESGSGACKAASYAGYSGSIVIRPSWRRPMRAAFATRPAPIKRQVPRHEPLFCGDGGVALCGVESSQLSRRCNPLCPFNYLPTN</sequence>
<name>A0AAJ0EQ57_9PEZI</name>
<protein>
    <submittedName>
        <fullName evidence="2">Uncharacterized protein</fullName>
    </submittedName>
</protein>
<gene>
    <name evidence="2" type="ORF">BDP55DRAFT_364645</name>
</gene>
<evidence type="ECO:0000256" key="1">
    <source>
        <dbReference type="SAM" id="MobiDB-lite"/>
    </source>
</evidence>